<protein>
    <submittedName>
        <fullName evidence="2">Uncharacterized protein</fullName>
    </submittedName>
</protein>
<evidence type="ECO:0000313" key="2">
    <source>
        <dbReference type="EMBL" id="KAK0517460.1"/>
    </source>
</evidence>
<reference evidence="2" key="1">
    <citation type="submission" date="2023-03" db="EMBL/GenBank/DDBJ databases">
        <title>Complete genome of Cladonia borealis.</title>
        <authorList>
            <person name="Park H."/>
        </authorList>
    </citation>
    <scope>NUCLEOTIDE SEQUENCE</scope>
    <source>
        <strain evidence="2">ANT050790</strain>
    </source>
</reference>
<accession>A0AA39RB55</accession>
<name>A0AA39RB55_9LECA</name>
<keyword evidence="3" id="KW-1185">Reference proteome</keyword>
<evidence type="ECO:0000256" key="1">
    <source>
        <dbReference type="SAM" id="MobiDB-lite"/>
    </source>
</evidence>
<feature type="region of interest" description="Disordered" evidence="1">
    <location>
        <begin position="1"/>
        <end position="158"/>
    </location>
</feature>
<comment type="caution">
    <text evidence="2">The sequence shown here is derived from an EMBL/GenBank/DDBJ whole genome shotgun (WGS) entry which is preliminary data.</text>
</comment>
<proteinExistence type="predicted"/>
<sequence length="158" mass="16846">MASQKAKPSVPGKKAEAKTSKPLKPAKAFRSAEFIEDSDEEATKVVRKKQTPKAVPPSTKLTRTNVDTSTTKPSKKRKSMSTSPEKEESAQSDTEEDRSSHSGDGSENEDSSSDQDGSPTPARPKESASRPATNSAAVEDSVGKSQSNKPKGPEKKLC</sequence>
<dbReference type="EMBL" id="JAFEKC020000001">
    <property type="protein sequence ID" value="KAK0517460.1"/>
    <property type="molecule type" value="Genomic_DNA"/>
</dbReference>
<dbReference type="Proteomes" id="UP001166286">
    <property type="component" value="Unassembled WGS sequence"/>
</dbReference>
<evidence type="ECO:0000313" key="3">
    <source>
        <dbReference type="Proteomes" id="UP001166286"/>
    </source>
</evidence>
<gene>
    <name evidence="2" type="ORF">JMJ35_000615</name>
</gene>
<dbReference type="AlphaFoldDB" id="A0AA39RB55"/>
<organism evidence="2 3">
    <name type="scientific">Cladonia borealis</name>
    <dbReference type="NCBI Taxonomy" id="184061"/>
    <lineage>
        <taxon>Eukaryota</taxon>
        <taxon>Fungi</taxon>
        <taxon>Dikarya</taxon>
        <taxon>Ascomycota</taxon>
        <taxon>Pezizomycotina</taxon>
        <taxon>Lecanoromycetes</taxon>
        <taxon>OSLEUM clade</taxon>
        <taxon>Lecanoromycetidae</taxon>
        <taxon>Lecanorales</taxon>
        <taxon>Lecanorineae</taxon>
        <taxon>Cladoniaceae</taxon>
        <taxon>Cladonia</taxon>
    </lineage>
</organism>